<accession>A0ABS9XDU3</accession>
<keyword evidence="1" id="KW-0812">Transmembrane</keyword>
<keyword evidence="1" id="KW-1133">Transmembrane helix</keyword>
<evidence type="ECO:0000256" key="1">
    <source>
        <dbReference type="SAM" id="Phobius"/>
    </source>
</evidence>
<gene>
    <name evidence="2" type="ORF">MQN93_11045</name>
</gene>
<dbReference type="Proteomes" id="UP001165270">
    <property type="component" value="Unassembled WGS sequence"/>
</dbReference>
<evidence type="ECO:0000313" key="3">
    <source>
        <dbReference type="Proteomes" id="UP001165270"/>
    </source>
</evidence>
<keyword evidence="1" id="KW-0472">Membrane</keyword>
<feature type="transmembrane region" description="Helical" evidence="1">
    <location>
        <begin position="31"/>
        <end position="50"/>
    </location>
</feature>
<keyword evidence="3" id="KW-1185">Reference proteome</keyword>
<name>A0ABS9XDU3_9ACTN</name>
<comment type="caution">
    <text evidence="2">The sequence shown here is derived from an EMBL/GenBank/DDBJ whole genome shotgun (WGS) entry which is preliminary data.</text>
</comment>
<reference evidence="2" key="1">
    <citation type="submission" date="2022-03" db="EMBL/GenBank/DDBJ databases">
        <title>Streptomyces 7R015 and 7R016 isolated from Barleria lupulina in Thailand.</title>
        <authorList>
            <person name="Kanchanasin P."/>
            <person name="Phongsopitanun W."/>
            <person name="Tanasupawat S."/>
        </authorList>
    </citation>
    <scope>NUCLEOTIDE SEQUENCE</scope>
    <source>
        <strain evidence="2">7R016</strain>
    </source>
</reference>
<evidence type="ECO:0000313" key="2">
    <source>
        <dbReference type="EMBL" id="MCI3240259.1"/>
    </source>
</evidence>
<feature type="transmembrane region" description="Helical" evidence="1">
    <location>
        <begin position="7"/>
        <end position="25"/>
    </location>
</feature>
<protein>
    <submittedName>
        <fullName evidence="2">Uncharacterized protein</fullName>
    </submittedName>
</protein>
<sequence>MRRIARALYLAYGAQFAWLAVTAVYAAYHHALWACGAFAVGSGLAVVAFMREGALEDARLREAARAERAAHTAPAAQGPPLTDVTADVVAVALAAACCERWWTSAGAEHDPNHCTRKDQTT</sequence>
<dbReference type="RefSeq" id="WP_242709328.1">
    <property type="nucleotide sequence ID" value="NZ_JALDAX010000003.1"/>
</dbReference>
<organism evidence="2 3">
    <name type="scientific">Streptomyces spinosisporus</name>
    <dbReference type="NCBI Taxonomy" id="2927582"/>
    <lineage>
        <taxon>Bacteria</taxon>
        <taxon>Bacillati</taxon>
        <taxon>Actinomycetota</taxon>
        <taxon>Actinomycetes</taxon>
        <taxon>Kitasatosporales</taxon>
        <taxon>Streptomycetaceae</taxon>
        <taxon>Streptomyces</taxon>
    </lineage>
</organism>
<dbReference type="EMBL" id="JALDAX010000003">
    <property type="protein sequence ID" value="MCI3240259.1"/>
    <property type="molecule type" value="Genomic_DNA"/>
</dbReference>
<proteinExistence type="predicted"/>